<dbReference type="InterPro" id="IPR010280">
    <property type="entry name" value="U5_MeTrfase_fam"/>
</dbReference>
<dbReference type="AlphaFoldDB" id="A0A4P6ZN85"/>
<dbReference type="InterPro" id="IPR030390">
    <property type="entry name" value="MeTrfase_TrmA_AS"/>
</dbReference>
<dbReference type="PROSITE" id="PS51687">
    <property type="entry name" value="SAM_MT_RNA_M5U"/>
    <property type="match status" value="1"/>
</dbReference>
<evidence type="ECO:0000256" key="3">
    <source>
        <dbReference type="ARBA" id="ARBA00022691"/>
    </source>
</evidence>
<evidence type="ECO:0000256" key="2">
    <source>
        <dbReference type="ARBA" id="ARBA00022679"/>
    </source>
</evidence>
<organism evidence="7 8">
    <name type="scientific">Acetilactobacillus jinshanensis</name>
    <dbReference type="NCBI Taxonomy" id="1720083"/>
    <lineage>
        <taxon>Bacteria</taxon>
        <taxon>Bacillati</taxon>
        <taxon>Bacillota</taxon>
        <taxon>Bacilli</taxon>
        <taxon>Lactobacillales</taxon>
        <taxon>Lactobacillaceae</taxon>
        <taxon>Acetilactobacillus</taxon>
    </lineage>
</organism>
<evidence type="ECO:0000256" key="1">
    <source>
        <dbReference type="ARBA" id="ARBA00022603"/>
    </source>
</evidence>
<dbReference type="GO" id="GO:0070475">
    <property type="term" value="P:rRNA base methylation"/>
    <property type="evidence" value="ECO:0007669"/>
    <property type="project" value="TreeGrafter"/>
</dbReference>
<feature type="domain" description="TRAM" evidence="6">
    <location>
        <begin position="3"/>
        <end position="65"/>
    </location>
</feature>
<dbReference type="FunFam" id="2.40.50.1070:FF:000003">
    <property type="entry name" value="23S rRNA (Uracil-5-)-methyltransferase RumA"/>
    <property type="match status" value="1"/>
</dbReference>
<evidence type="ECO:0000313" key="7">
    <source>
        <dbReference type="EMBL" id="QBP18892.1"/>
    </source>
</evidence>
<name>A0A4P6ZN85_9LACO</name>
<gene>
    <name evidence="7" type="primary">rlmD</name>
    <name evidence="7" type="ORF">ELX58_07300</name>
</gene>
<keyword evidence="1 4" id="KW-0489">Methyltransferase</keyword>
<keyword evidence="2 4" id="KW-0808">Transferase</keyword>
<dbReference type="FunFam" id="3.40.50.150:FF:000009">
    <property type="entry name" value="23S rRNA (Uracil(1939)-C(5))-methyltransferase RlmD"/>
    <property type="match status" value="1"/>
</dbReference>
<evidence type="ECO:0000313" key="8">
    <source>
        <dbReference type="Proteomes" id="UP000294321"/>
    </source>
</evidence>
<dbReference type="Gene3D" id="2.40.50.140">
    <property type="entry name" value="Nucleic acid-binding proteins"/>
    <property type="match status" value="1"/>
</dbReference>
<feature type="binding site" evidence="4">
    <location>
        <position position="341"/>
    </location>
    <ligand>
        <name>S-adenosyl-L-methionine</name>
        <dbReference type="ChEBI" id="CHEBI:59789"/>
    </ligand>
</feature>
<feature type="binding site" evidence="4">
    <location>
        <position position="320"/>
    </location>
    <ligand>
        <name>S-adenosyl-L-methionine</name>
        <dbReference type="ChEBI" id="CHEBI:59789"/>
    </ligand>
</feature>
<dbReference type="Gene3D" id="2.40.50.1070">
    <property type="match status" value="1"/>
</dbReference>
<dbReference type="OrthoDB" id="9804590at2"/>
<feature type="binding site" evidence="4">
    <location>
        <position position="389"/>
    </location>
    <ligand>
        <name>S-adenosyl-L-methionine</name>
        <dbReference type="ChEBI" id="CHEBI:59789"/>
    </ligand>
</feature>
<feature type="active site" evidence="5">
    <location>
        <position position="416"/>
    </location>
</feature>
<dbReference type="Pfam" id="PF01938">
    <property type="entry name" value="TRAM"/>
    <property type="match status" value="1"/>
</dbReference>
<protein>
    <submittedName>
        <fullName evidence="7">23S rRNA (Uracil(1939)-C(5))-methyltransferase RlmD</fullName>
        <ecNumber evidence="7">2.1.1.190</ecNumber>
    </submittedName>
</protein>
<dbReference type="PANTHER" id="PTHR11061">
    <property type="entry name" value="RNA M5U METHYLTRANSFERASE"/>
    <property type="match status" value="1"/>
</dbReference>
<dbReference type="KEGG" id="lji:ELX58_07300"/>
<dbReference type="EC" id="2.1.1.190" evidence="7"/>
<comment type="similarity">
    <text evidence="4">Belongs to the class I-like SAM-binding methyltransferase superfamily. RNA M5U methyltransferase family.</text>
</comment>
<reference evidence="8" key="1">
    <citation type="submission" date="2018-12" db="EMBL/GenBank/DDBJ databases">
        <title>A new species of lactobacillus.</title>
        <authorList>
            <person name="Jian Y."/>
            <person name="Xin L."/>
            <person name="Hong Z.J."/>
            <person name="Ming L.Z."/>
            <person name="Hong X.Z."/>
        </authorList>
    </citation>
    <scope>NUCLEOTIDE SEQUENCE [LARGE SCALE GENOMIC DNA]</scope>
    <source>
        <strain evidence="8">HSLZ-75</strain>
    </source>
</reference>
<accession>A0A4P6ZN85</accession>
<sequence length="461" mass="51700">MPEITVGTQFKTTTRNGFDRMGVNGESVGYFNRKLAFIAGALPNEKVIATVTRVYPNYIRARAVKITKKSPLRVKPVDAYANQVGGFELENMKYSTQLQFKKALVKQSLNQYRPRGFRQYSVHKTMGMKTPYGYRNKLQFPVRKVNGKIIAGLYQTRSHHLVDLKTCSEQYPVTMKVVRGLVKILQDMDYPIYDTDNNSGIIKTLVVRAALHTRDVQVVFITNTSKLIKKSQLLQAIIVHLSEVTSVMQNVNPGDTSMIWGDRTIPLAGKTSITEKMGGLAFKLSARAFLQLNSYMIPQLYEVVKHALNLKHGDHLIDAYSGVGTMGLPLAHQVKELRGMDTIPEAVEDANANAKLNHIQNAHYYVGAAEDLIPKWIKAGWNPDALIVDPPRVGLAKPLIDAILAAHPKKFVYVSCNPATLARDLKPLTEKYRVNWLQPIDMMPQTARCEVVASFSLRHNL</sequence>
<dbReference type="PROSITE" id="PS50926">
    <property type="entry name" value="TRAM"/>
    <property type="match status" value="1"/>
</dbReference>
<evidence type="ECO:0000256" key="4">
    <source>
        <dbReference type="PROSITE-ProRule" id="PRU01024"/>
    </source>
</evidence>
<proteinExistence type="inferred from homology"/>
<dbReference type="GO" id="GO:0070041">
    <property type="term" value="F:rRNA (uridine-C5-)-methyltransferase activity"/>
    <property type="evidence" value="ECO:0007669"/>
    <property type="project" value="TreeGrafter"/>
</dbReference>
<dbReference type="InterPro" id="IPR012340">
    <property type="entry name" value="NA-bd_OB-fold"/>
</dbReference>
<dbReference type="SUPFAM" id="SSF50249">
    <property type="entry name" value="Nucleic acid-binding proteins"/>
    <property type="match status" value="1"/>
</dbReference>
<dbReference type="RefSeq" id="WP_133442450.1">
    <property type="nucleotide sequence ID" value="NZ_CP034726.1"/>
</dbReference>
<dbReference type="PROSITE" id="PS01230">
    <property type="entry name" value="TRMA_1"/>
    <property type="match status" value="1"/>
</dbReference>
<dbReference type="NCBIfam" id="TIGR00479">
    <property type="entry name" value="rumA"/>
    <property type="match status" value="1"/>
</dbReference>
<feature type="active site" description="Nucleophile" evidence="4">
    <location>
        <position position="416"/>
    </location>
</feature>
<dbReference type="SUPFAM" id="SSF53335">
    <property type="entry name" value="S-adenosyl-L-methionine-dependent methyltransferases"/>
    <property type="match status" value="1"/>
</dbReference>
<dbReference type="Pfam" id="PF05958">
    <property type="entry name" value="tRNA_U5-meth_tr"/>
    <property type="match status" value="1"/>
</dbReference>
<dbReference type="Proteomes" id="UP000294321">
    <property type="component" value="Chromosome"/>
</dbReference>
<dbReference type="EMBL" id="CP034726">
    <property type="protein sequence ID" value="QBP18892.1"/>
    <property type="molecule type" value="Genomic_DNA"/>
</dbReference>
<dbReference type="PANTHER" id="PTHR11061:SF45">
    <property type="match status" value="1"/>
</dbReference>
<dbReference type="InterPro" id="IPR029063">
    <property type="entry name" value="SAM-dependent_MTases_sf"/>
</dbReference>
<feature type="binding site" evidence="4">
    <location>
        <position position="291"/>
    </location>
    <ligand>
        <name>S-adenosyl-L-methionine</name>
        <dbReference type="ChEBI" id="CHEBI:59789"/>
    </ligand>
</feature>
<dbReference type="Gene3D" id="3.40.50.150">
    <property type="entry name" value="Vaccinia Virus protein VP39"/>
    <property type="match status" value="1"/>
</dbReference>
<evidence type="ECO:0000259" key="6">
    <source>
        <dbReference type="PROSITE" id="PS50926"/>
    </source>
</evidence>
<keyword evidence="8" id="KW-1185">Reference proteome</keyword>
<evidence type="ECO:0000256" key="5">
    <source>
        <dbReference type="PROSITE-ProRule" id="PRU10015"/>
    </source>
</evidence>
<dbReference type="InterPro" id="IPR002792">
    <property type="entry name" value="TRAM_dom"/>
</dbReference>
<keyword evidence="3 4" id="KW-0949">S-adenosyl-L-methionine</keyword>